<dbReference type="STRING" id="180088.A0A1J8Q771"/>
<evidence type="ECO:0000313" key="9">
    <source>
        <dbReference type="Proteomes" id="UP000183567"/>
    </source>
</evidence>
<dbReference type="Pfam" id="PF00149">
    <property type="entry name" value="Metallophos"/>
    <property type="match status" value="1"/>
</dbReference>
<feature type="domain" description="BSD" evidence="7">
    <location>
        <begin position="331"/>
        <end position="365"/>
    </location>
</feature>
<dbReference type="InterPro" id="IPR035925">
    <property type="entry name" value="BSD_dom_sf"/>
</dbReference>
<name>A0A1J8Q771_9AGAM</name>
<feature type="compositionally biased region" description="Polar residues" evidence="5">
    <location>
        <begin position="837"/>
        <end position="850"/>
    </location>
</feature>
<feature type="compositionally biased region" description="Basic and acidic residues" evidence="5">
    <location>
        <begin position="90"/>
        <end position="103"/>
    </location>
</feature>
<dbReference type="GO" id="GO:0006506">
    <property type="term" value="P:GPI anchor biosynthetic process"/>
    <property type="evidence" value="ECO:0007669"/>
    <property type="project" value="InterPro"/>
</dbReference>
<dbReference type="AlphaFoldDB" id="A0A1J8Q771"/>
<dbReference type="GO" id="GO:0005783">
    <property type="term" value="C:endoplasmic reticulum"/>
    <property type="evidence" value="ECO:0007669"/>
    <property type="project" value="TreeGrafter"/>
</dbReference>
<dbReference type="GO" id="GO:0016020">
    <property type="term" value="C:membrane"/>
    <property type="evidence" value="ECO:0007669"/>
    <property type="project" value="UniProtKB-SubCell"/>
</dbReference>
<feature type="transmembrane region" description="Helical" evidence="6">
    <location>
        <begin position="1011"/>
        <end position="1033"/>
    </location>
</feature>
<dbReference type="PROSITE" id="PS50858">
    <property type="entry name" value="BSD"/>
    <property type="match status" value="1"/>
</dbReference>
<dbReference type="PANTHER" id="PTHR13315:SF4">
    <property type="entry name" value="METALLOPHOSPHOESTERASE, ISOFORM E"/>
    <property type="match status" value="1"/>
</dbReference>
<feature type="compositionally biased region" description="Basic and acidic residues" evidence="5">
    <location>
        <begin position="243"/>
        <end position="253"/>
    </location>
</feature>
<dbReference type="SUPFAM" id="SSF56300">
    <property type="entry name" value="Metallo-dependent phosphatases"/>
    <property type="match status" value="1"/>
</dbReference>
<keyword evidence="2 6" id="KW-0812">Transmembrane</keyword>
<gene>
    <name evidence="8" type="ORF">AZE42_00699</name>
</gene>
<comment type="caution">
    <text evidence="8">The sequence shown here is derived from an EMBL/GenBank/DDBJ whole genome shotgun (WGS) entry which is preliminary data.</text>
</comment>
<feature type="transmembrane region" description="Helical" evidence="6">
    <location>
        <begin position="806"/>
        <end position="827"/>
    </location>
</feature>
<proteinExistence type="predicted"/>
<feature type="compositionally biased region" description="Acidic residues" evidence="5">
    <location>
        <begin position="467"/>
        <end position="479"/>
    </location>
</feature>
<feature type="region of interest" description="Disordered" evidence="5">
    <location>
        <begin position="385"/>
        <end position="496"/>
    </location>
</feature>
<feature type="compositionally biased region" description="Polar residues" evidence="5">
    <location>
        <begin position="12"/>
        <end position="31"/>
    </location>
</feature>
<comment type="subcellular location">
    <subcellularLocation>
        <location evidence="1">Membrane</location>
        <topology evidence="1">Multi-pass membrane protein</topology>
    </subcellularLocation>
</comment>
<evidence type="ECO:0000313" key="8">
    <source>
        <dbReference type="EMBL" id="OJA09168.1"/>
    </source>
</evidence>
<dbReference type="Proteomes" id="UP000183567">
    <property type="component" value="Unassembled WGS sequence"/>
</dbReference>
<evidence type="ECO:0000259" key="7">
    <source>
        <dbReference type="PROSITE" id="PS50858"/>
    </source>
</evidence>
<protein>
    <recommendedName>
        <fullName evidence="7">BSD domain-containing protein</fullName>
    </recommendedName>
</protein>
<evidence type="ECO:0000256" key="1">
    <source>
        <dbReference type="ARBA" id="ARBA00004141"/>
    </source>
</evidence>
<feature type="compositionally biased region" description="Polar residues" evidence="5">
    <location>
        <begin position="109"/>
        <end position="130"/>
    </location>
</feature>
<dbReference type="OrthoDB" id="5977743at2759"/>
<dbReference type="SUPFAM" id="SSF140383">
    <property type="entry name" value="BSD domain-like"/>
    <property type="match status" value="1"/>
</dbReference>
<reference evidence="8 9" key="1">
    <citation type="submission" date="2016-03" db="EMBL/GenBank/DDBJ databases">
        <title>Comparative genomics of the ectomycorrhizal sister species Rhizopogon vinicolor and Rhizopogon vesiculosus (Basidiomycota: Boletales) reveals a divergence of the mating type B locus.</title>
        <authorList>
            <person name="Mujic A.B."/>
            <person name="Kuo A."/>
            <person name="Tritt A."/>
            <person name="Lipzen A."/>
            <person name="Chen C."/>
            <person name="Johnson J."/>
            <person name="Sharma A."/>
            <person name="Barry K."/>
            <person name="Grigoriev I.V."/>
            <person name="Spatafora J.W."/>
        </authorList>
    </citation>
    <scope>NUCLEOTIDE SEQUENCE [LARGE SCALE GENOMIC DNA]</scope>
    <source>
        <strain evidence="8 9">AM-OR11-056</strain>
    </source>
</reference>
<dbReference type="InterPro" id="IPR005607">
    <property type="entry name" value="BSD_dom"/>
</dbReference>
<feature type="compositionally biased region" description="Acidic residues" evidence="5">
    <location>
        <begin position="385"/>
        <end position="395"/>
    </location>
</feature>
<dbReference type="Gene3D" id="1.10.3970.10">
    <property type="entry name" value="BSD domain"/>
    <property type="match status" value="1"/>
</dbReference>
<dbReference type="InterPro" id="IPR029052">
    <property type="entry name" value="Metallo-depent_PP-like"/>
</dbReference>
<dbReference type="EMBL" id="LVVM01006000">
    <property type="protein sequence ID" value="OJA09168.1"/>
    <property type="molecule type" value="Genomic_DNA"/>
</dbReference>
<evidence type="ECO:0000256" key="4">
    <source>
        <dbReference type="ARBA" id="ARBA00023136"/>
    </source>
</evidence>
<evidence type="ECO:0000256" key="6">
    <source>
        <dbReference type="SAM" id="Phobius"/>
    </source>
</evidence>
<feature type="compositionally biased region" description="Basic and acidic residues" evidence="5">
    <location>
        <begin position="480"/>
        <end position="490"/>
    </location>
</feature>
<evidence type="ECO:0000256" key="3">
    <source>
        <dbReference type="ARBA" id="ARBA00022989"/>
    </source>
</evidence>
<sequence>MNFLDTYGLTGTGTNTPPANAQPEQSLNEEVSQVIGQLGRFWGGFRKQSETAFASARKDLSEVVTQAQRELGKLTVSTETPDPDTTPADTHPDAEDTSEKESETESDSGTAPETPTAESSSGAGPSSTLQSFFGRLQSSVPPNIVSAVQAQLPESLKYPQNIDLSQLRTTLSAEFQRVQGVTRAQAEEYVHKSEHLLREAMKEASEALRDAVKVIPPEESGGSSSEGLVWDGTDMWLLPTADGDVKGKGKEVDSGPSSRRQSEDARQAVATRAQVLLKQLKSNPEIIKLDPETESASATFHAWVSDVQSKGEHPGTKAWSERVASAQSDPQDGPILQETLDTLVPSILSDGEFWTRYFFRVYQIEQEELRRKALIHGTNVTEEDFSWEDDDDESVGSESKSLGMLRSSQRTLAPKKAADAGDLPSLPSSEFHTPMTMSPRESDDSFDVVSGNVSMAGDVQERAKKEEEEEEEEESDWDLSDCKWPDKELRQTGSSEKPTRVLLISDPQLPNPSRSGTSWFDYGTSTRYLRKGWGVVTRLHPHAVVWLGDLLASGRYITSVDEYEDYVDEFNRIFPSHKSMPSYFVPGNTDLGLGESSSFSKNARKYFTQYFGPLNQEVTLAGHRFVFIDAPGLVDEDYRRHGMGKQYEGWTPATGGPIEFITSIAFKASPAPIILFSHIPLSRSTTTSCGPLREKGSIRASAGPGYQNMLGKQTTKFILNTLRPAAVFSGDNRDYCNITHPLSKTNANILEKTSVREVTVKSFSPSRHIRRPGFQLLSLIPPDSVVSPDGVSFVDAHCLLPDTFRIFSSIYLPALLLTAVVLLYLNISLTRHRRRFSTPSPVSVTRSRTASPPPGPESAIWSMWSPYRTSRPTSPTSALPPSARVPSAKEIFTFRASSSAPGSPHDSPLLSPIPLFHAEHQDEMNPAQYPSQYRNDHAWPSGEDVHDAPSFLPSPSARRSHRRWSWSWNFMFGGRRRRMTIALPTWGELIKLVASVNTTSRGKRQGLVWRLVGDSVSVALPAVVTWALIGWLFF</sequence>
<dbReference type="GO" id="GO:0016787">
    <property type="term" value="F:hydrolase activity"/>
    <property type="evidence" value="ECO:0007669"/>
    <property type="project" value="InterPro"/>
</dbReference>
<feature type="region of interest" description="Disordered" evidence="5">
    <location>
        <begin position="70"/>
        <end position="130"/>
    </location>
</feature>
<dbReference type="InterPro" id="IPR004843">
    <property type="entry name" value="Calcineurin-like_PHP"/>
</dbReference>
<feature type="compositionally biased region" description="Low complexity" evidence="5">
    <location>
        <begin position="78"/>
        <end position="89"/>
    </location>
</feature>
<evidence type="ECO:0000256" key="2">
    <source>
        <dbReference type="ARBA" id="ARBA00022692"/>
    </source>
</evidence>
<evidence type="ECO:0000256" key="5">
    <source>
        <dbReference type="SAM" id="MobiDB-lite"/>
    </source>
</evidence>
<keyword evidence="9" id="KW-1185">Reference proteome</keyword>
<organism evidence="8 9">
    <name type="scientific">Rhizopogon vesiculosus</name>
    <dbReference type="NCBI Taxonomy" id="180088"/>
    <lineage>
        <taxon>Eukaryota</taxon>
        <taxon>Fungi</taxon>
        <taxon>Dikarya</taxon>
        <taxon>Basidiomycota</taxon>
        <taxon>Agaricomycotina</taxon>
        <taxon>Agaricomycetes</taxon>
        <taxon>Agaricomycetidae</taxon>
        <taxon>Boletales</taxon>
        <taxon>Suillineae</taxon>
        <taxon>Rhizopogonaceae</taxon>
        <taxon>Rhizopogon</taxon>
    </lineage>
</organism>
<dbReference type="Pfam" id="PF03909">
    <property type="entry name" value="BSD"/>
    <property type="match status" value="1"/>
</dbReference>
<keyword evidence="4 6" id="KW-0472">Membrane</keyword>
<dbReference type="PANTHER" id="PTHR13315">
    <property type="entry name" value="METALLO PHOSPHOESTERASE RELATED"/>
    <property type="match status" value="1"/>
</dbReference>
<dbReference type="InterPro" id="IPR033308">
    <property type="entry name" value="PGAP5/Cdc1/Ted1"/>
</dbReference>
<feature type="region of interest" description="Disordered" evidence="5">
    <location>
        <begin position="240"/>
        <end position="268"/>
    </location>
</feature>
<accession>A0A1J8Q771</accession>
<dbReference type="Gene3D" id="3.60.21.10">
    <property type="match status" value="1"/>
</dbReference>
<keyword evidence="3 6" id="KW-1133">Transmembrane helix</keyword>
<feature type="region of interest" description="Disordered" evidence="5">
    <location>
        <begin position="1"/>
        <end position="31"/>
    </location>
</feature>
<feature type="region of interest" description="Disordered" evidence="5">
    <location>
        <begin position="836"/>
        <end position="857"/>
    </location>
</feature>